<sequence length="233" mass="26274">MRLTGRHVIFSLVLFVSGFLVAFSYQQTNQDPQVYQLTDKQLEKDFYYRQQLINIEKENQSIREDIEEKKSEIQKMENQLANQEQTVSDYVQDKKTLQKLTGELPVKGIGVEIQLKDADYIPSEENVNQYIVHDSHIHKVVNELLSAGANAIAINGQRLYRDSYIACVGPVVSVDGVQHPAPFVITAIGNPDVLMPSLTLKGGVVDQLLSDNVEVTTQKKDIINMDARLTGER</sequence>
<dbReference type="PANTHER" id="PTHR37313:SF2">
    <property type="entry name" value="UPF0749 PROTEIN YLXX"/>
    <property type="match status" value="1"/>
</dbReference>
<keyword evidence="2" id="KW-0175">Coiled coil</keyword>
<dbReference type="Pfam" id="PF05949">
    <property type="entry name" value="DUF881"/>
    <property type="match status" value="1"/>
</dbReference>
<evidence type="ECO:0008006" key="5">
    <source>
        <dbReference type="Google" id="ProtNLM"/>
    </source>
</evidence>
<evidence type="ECO:0000256" key="2">
    <source>
        <dbReference type="SAM" id="Coils"/>
    </source>
</evidence>
<dbReference type="OrthoDB" id="9776196at2"/>
<gene>
    <name evidence="3" type="ORF">N780_10470</name>
</gene>
<name>A0A0A2VGN4_9BACI</name>
<comment type="caution">
    <text evidence="3">The sequence shown here is derived from an EMBL/GenBank/DDBJ whole genome shotgun (WGS) entry which is preliminary data.</text>
</comment>
<dbReference type="EMBL" id="AVBG01000001">
    <property type="protein sequence ID" value="KGP92775.1"/>
    <property type="molecule type" value="Genomic_DNA"/>
</dbReference>
<comment type="similarity">
    <text evidence="1">Belongs to the UPF0749 family.</text>
</comment>
<evidence type="ECO:0000313" key="4">
    <source>
        <dbReference type="Proteomes" id="UP000030153"/>
    </source>
</evidence>
<keyword evidence="4" id="KW-1185">Reference proteome</keyword>
<dbReference type="Proteomes" id="UP000030153">
    <property type="component" value="Unassembled WGS sequence"/>
</dbReference>
<dbReference type="InterPro" id="IPR010273">
    <property type="entry name" value="DUF881"/>
</dbReference>
<dbReference type="eggNOG" id="COG3879">
    <property type="taxonomic scope" value="Bacteria"/>
</dbReference>
<evidence type="ECO:0000313" key="3">
    <source>
        <dbReference type="EMBL" id="KGP92775.1"/>
    </source>
</evidence>
<proteinExistence type="inferred from homology"/>
<protein>
    <recommendedName>
        <fullName evidence="5">Division initiation protein</fullName>
    </recommendedName>
</protein>
<evidence type="ECO:0000256" key="1">
    <source>
        <dbReference type="ARBA" id="ARBA00009108"/>
    </source>
</evidence>
<dbReference type="STRING" id="1385513.N780_10470"/>
<organism evidence="3 4">
    <name type="scientific">Pontibacillus chungwhensis BH030062</name>
    <dbReference type="NCBI Taxonomy" id="1385513"/>
    <lineage>
        <taxon>Bacteria</taxon>
        <taxon>Bacillati</taxon>
        <taxon>Bacillota</taxon>
        <taxon>Bacilli</taxon>
        <taxon>Bacillales</taxon>
        <taxon>Bacillaceae</taxon>
        <taxon>Pontibacillus</taxon>
    </lineage>
</organism>
<dbReference type="AlphaFoldDB" id="A0A0A2VGN4"/>
<feature type="coiled-coil region" evidence="2">
    <location>
        <begin position="52"/>
        <end position="93"/>
    </location>
</feature>
<accession>A0A0A2VGN4</accession>
<dbReference type="RefSeq" id="WP_036778470.1">
    <property type="nucleotide sequence ID" value="NZ_AVBG01000001.1"/>
</dbReference>
<reference evidence="3 4" key="1">
    <citation type="submission" date="2013-08" db="EMBL/GenBank/DDBJ databases">
        <title>Genome of Pontibacillus chungwhensis.</title>
        <authorList>
            <person name="Wang Q."/>
            <person name="Wang G."/>
        </authorList>
    </citation>
    <scope>NUCLEOTIDE SEQUENCE [LARGE SCALE GENOMIC DNA]</scope>
    <source>
        <strain evidence="3 4">BH030062</strain>
    </source>
</reference>
<dbReference type="PANTHER" id="PTHR37313">
    <property type="entry name" value="UPF0749 PROTEIN RV1825"/>
    <property type="match status" value="1"/>
</dbReference>
<dbReference type="Gene3D" id="3.30.70.1880">
    <property type="entry name" value="Protein of unknown function DUF881"/>
    <property type="match status" value="1"/>
</dbReference>